<dbReference type="AlphaFoldDB" id="A0A2A2G5S1"/>
<dbReference type="Proteomes" id="UP000218831">
    <property type="component" value="Unassembled WGS sequence"/>
</dbReference>
<dbReference type="SUPFAM" id="SSF52129">
    <property type="entry name" value="Caspase-like"/>
    <property type="match status" value="1"/>
</dbReference>
<dbReference type="InterPro" id="IPR015917">
    <property type="entry name" value="Pept_C14A"/>
</dbReference>
<feature type="domain" description="Caspase family p20" evidence="2">
    <location>
        <begin position="4"/>
        <end position="134"/>
    </location>
</feature>
<evidence type="ECO:0000313" key="3">
    <source>
        <dbReference type="EMBL" id="PAU92648.1"/>
    </source>
</evidence>
<evidence type="ECO:0000313" key="4">
    <source>
        <dbReference type="Proteomes" id="UP000218831"/>
    </source>
</evidence>
<dbReference type="PANTHER" id="PTHR22576">
    <property type="entry name" value="MUCOSA ASSOCIATED LYMPHOID TISSUE LYMPHOMA TRANSLOCATION PROTEIN 1/PARACASPASE"/>
    <property type="match status" value="1"/>
</dbReference>
<comment type="similarity">
    <text evidence="1">Belongs to the peptidase C14A family.</text>
</comment>
<dbReference type="EMBL" id="NSKE01000017">
    <property type="protein sequence ID" value="PAU92648.1"/>
    <property type="molecule type" value="Genomic_DNA"/>
</dbReference>
<gene>
    <name evidence="3" type="ORF">CK503_15680</name>
</gene>
<keyword evidence="4" id="KW-1185">Reference proteome</keyword>
<dbReference type="InterPro" id="IPR001309">
    <property type="entry name" value="Pept_C14_p20"/>
</dbReference>
<evidence type="ECO:0000256" key="1">
    <source>
        <dbReference type="ARBA" id="ARBA00010134"/>
    </source>
</evidence>
<dbReference type="Pfam" id="PF00656">
    <property type="entry name" value="Peptidase_C14"/>
    <property type="match status" value="1"/>
</dbReference>
<dbReference type="RefSeq" id="WP_095607782.1">
    <property type="nucleotide sequence ID" value="NZ_NSKE01000017.1"/>
</dbReference>
<dbReference type="GO" id="GO:0006508">
    <property type="term" value="P:proteolysis"/>
    <property type="evidence" value="ECO:0007669"/>
    <property type="project" value="InterPro"/>
</dbReference>
<dbReference type="InterPro" id="IPR011600">
    <property type="entry name" value="Pept_C14_caspase"/>
</dbReference>
<dbReference type="PROSITE" id="PS50208">
    <property type="entry name" value="CASPASE_P20"/>
    <property type="match status" value="1"/>
</dbReference>
<proteinExistence type="inferred from homology"/>
<dbReference type="OrthoDB" id="9812126at2"/>
<dbReference type="PANTHER" id="PTHR22576:SF37">
    <property type="entry name" value="MUCOSA-ASSOCIATED LYMPHOID TISSUE LYMPHOMA TRANSLOCATION PROTEIN 1"/>
    <property type="match status" value="1"/>
</dbReference>
<name>A0A2A2G5S1_9BACT</name>
<accession>A0A2A2G5S1</accession>
<dbReference type="InterPro" id="IPR029030">
    <property type="entry name" value="Caspase-like_dom_sf"/>
</dbReference>
<organism evidence="3 4">
    <name type="scientific">Fodinibius salipaludis</name>
    <dbReference type="NCBI Taxonomy" id="2032627"/>
    <lineage>
        <taxon>Bacteria</taxon>
        <taxon>Pseudomonadati</taxon>
        <taxon>Balneolota</taxon>
        <taxon>Balneolia</taxon>
        <taxon>Balneolales</taxon>
        <taxon>Balneolaceae</taxon>
        <taxon>Fodinibius</taxon>
    </lineage>
</organism>
<dbReference type="SMART" id="SM00115">
    <property type="entry name" value="CASc"/>
    <property type="match status" value="1"/>
</dbReference>
<sequence length="481" mass="55174">MNTFALVIGNDEYEFVNKLTNAVNDAKAIAEVFEKLQYDVNLKTDIKSDRISEILDEFEAEITDYDATIFYFAGHGFEIDGENYLVATDCQIQPSNSTHYYNRKCIRLNEILGVLEKYPNKVNIVIIDACRSSFDRSGNIGFSPIQAPKGTLLAFSTSPKESASDSGYEGHSIYTGSLLKYLGRENLFVEDLFKKVRKTVYNLSRGKQTSWEHTSLIGDFFFNSGQLIHSPSIPYHEKVVKDSEYEPSGTFGDLIKKIRTYDWHIQNPAIHKILSIPSDKLDKNEKFILGRNLLQASGAVFAAQEFMDKIDNNLPKYQENDENHLLNGILFEIYFDSKGSFRFNRTKKHYLERILQLRKNPTYKKSFEFISNLLVSTNYDLIYIPSENDKKIDIDIIASKETRSDFNGSEKEFQVIDVIKYNLNDITQQIEKYGVYKCDKTELKGILAGFFTAPISLIQINSNIQLTNCETKEEISDMDLF</sequence>
<dbReference type="InterPro" id="IPR052039">
    <property type="entry name" value="Caspase-related_regulators"/>
</dbReference>
<dbReference type="GO" id="GO:0004197">
    <property type="term" value="F:cysteine-type endopeptidase activity"/>
    <property type="evidence" value="ECO:0007669"/>
    <property type="project" value="InterPro"/>
</dbReference>
<protein>
    <submittedName>
        <fullName evidence="3">Peptidase C14</fullName>
    </submittedName>
</protein>
<dbReference type="Gene3D" id="3.40.50.1460">
    <property type="match status" value="1"/>
</dbReference>
<reference evidence="3 4" key="1">
    <citation type="submission" date="2017-08" db="EMBL/GenBank/DDBJ databases">
        <title>Aliifodinibius alkalisoli sp. nov., isolated from saline alkaline soil.</title>
        <authorList>
            <person name="Liu D."/>
            <person name="Zhang G."/>
        </authorList>
    </citation>
    <scope>NUCLEOTIDE SEQUENCE [LARGE SCALE GENOMIC DNA]</scope>
    <source>
        <strain evidence="3 4">WN023</strain>
    </source>
</reference>
<evidence type="ECO:0000259" key="2">
    <source>
        <dbReference type="PROSITE" id="PS50208"/>
    </source>
</evidence>
<comment type="caution">
    <text evidence="3">The sequence shown here is derived from an EMBL/GenBank/DDBJ whole genome shotgun (WGS) entry which is preliminary data.</text>
</comment>